<dbReference type="PANTHER" id="PTHR40072:SF1">
    <property type="entry name" value="MOLYBDOPTERIN-GUANINE DINUCLEOTIDE BIOSYNTHESIS ADAPTER PROTEIN"/>
    <property type="match status" value="1"/>
</dbReference>
<dbReference type="InterPro" id="IPR004435">
    <property type="entry name" value="MobB_dom"/>
</dbReference>
<dbReference type="SUPFAM" id="SSF52540">
    <property type="entry name" value="P-loop containing nucleoside triphosphate hydrolases"/>
    <property type="match status" value="1"/>
</dbReference>
<name>A0A1C7EHS7_9BACL</name>
<dbReference type="RefSeq" id="WP_065526255.1">
    <property type="nucleotide sequence ID" value="NZ_CP016543.2"/>
</dbReference>
<dbReference type="OrthoDB" id="9786803at2"/>
<dbReference type="Pfam" id="PF03205">
    <property type="entry name" value="MobB"/>
    <property type="match status" value="1"/>
</dbReference>
<gene>
    <name evidence="2" type="ORF">BCM40_07475</name>
</gene>
<protein>
    <submittedName>
        <fullName evidence="2">Molybdopterin-guanine dinucleotide biosynthesis protein B</fullName>
    </submittedName>
</protein>
<organism evidence="2 3">
    <name type="scientific">Planococcus donghaensis</name>
    <dbReference type="NCBI Taxonomy" id="414778"/>
    <lineage>
        <taxon>Bacteria</taxon>
        <taxon>Bacillati</taxon>
        <taxon>Bacillota</taxon>
        <taxon>Bacilli</taxon>
        <taxon>Bacillales</taxon>
        <taxon>Caryophanaceae</taxon>
        <taxon>Planococcus</taxon>
    </lineage>
</organism>
<evidence type="ECO:0000259" key="1">
    <source>
        <dbReference type="Pfam" id="PF03205"/>
    </source>
</evidence>
<accession>A0A1C7EHS7</accession>
<dbReference type="Gene3D" id="3.40.50.300">
    <property type="entry name" value="P-loop containing nucleotide triphosphate hydrolases"/>
    <property type="match status" value="1"/>
</dbReference>
<dbReference type="InterPro" id="IPR027417">
    <property type="entry name" value="P-loop_NTPase"/>
</dbReference>
<proteinExistence type="predicted"/>
<sequence length="173" mass="19345">MATVKVLQIVGYKNSGKTTVTLQLLKLAKSRGKIISTIKHHGHGGALNMPDANTDSMQHFDQGAECSIAYGNGVIQMHQRSEDATLEDLIALAGHENPDFILVEGFKEAQYEKIVLLHSEDDWITLQKLEHIQLVVSPKVVELDNVRMILQNDSKQLANWFINWMDGDSHESV</sequence>
<dbReference type="EMBL" id="CP016543">
    <property type="protein sequence ID" value="ANU23216.1"/>
    <property type="molecule type" value="Genomic_DNA"/>
</dbReference>
<dbReference type="GO" id="GO:0006777">
    <property type="term" value="P:Mo-molybdopterin cofactor biosynthetic process"/>
    <property type="evidence" value="ECO:0007669"/>
    <property type="project" value="InterPro"/>
</dbReference>
<feature type="domain" description="Molybdopterin-guanine dinucleotide biosynthesis protein B (MobB)" evidence="1">
    <location>
        <begin position="6"/>
        <end position="136"/>
    </location>
</feature>
<dbReference type="Proteomes" id="UP000092495">
    <property type="component" value="Chromosome"/>
</dbReference>
<dbReference type="InterPro" id="IPR052539">
    <property type="entry name" value="MGD_biosynthesis_adapter"/>
</dbReference>
<dbReference type="AlphaFoldDB" id="A0A1C7EHS7"/>
<dbReference type="STRING" id="414778.BCM40_07475"/>
<dbReference type="GO" id="GO:0005525">
    <property type="term" value="F:GTP binding"/>
    <property type="evidence" value="ECO:0007669"/>
    <property type="project" value="InterPro"/>
</dbReference>
<evidence type="ECO:0000313" key="3">
    <source>
        <dbReference type="Proteomes" id="UP000092495"/>
    </source>
</evidence>
<keyword evidence="3" id="KW-1185">Reference proteome</keyword>
<dbReference type="PANTHER" id="PTHR40072">
    <property type="entry name" value="MOLYBDOPTERIN-GUANINE DINUCLEOTIDE BIOSYNTHESIS ADAPTER PROTEIN-RELATED"/>
    <property type="match status" value="1"/>
</dbReference>
<evidence type="ECO:0000313" key="2">
    <source>
        <dbReference type="EMBL" id="ANU23216.1"/>
    </source>
</evidence>
<dbReference type="KEGG" id="pdg:BCM40_07475"/>
<dbReference type="NCBIfam" id="TIGR00176">
    <property type="entry name" value="mobB"/>
    <property type="match status" value="1"/>
</dbReference>
<reference evidence="2" key="1">
    <citation type="submission" date="2016-10" db="EMBL/GenBank/DDBJ databases">
        <authorList>
            <person name="See-Too W.S."/>
        </authorList>
    </citation>
    <scope>NUCLEOTIDE SEQUENCE</scope>
    <source>
        <strain evidence="2">DSM 22276</strain>
    </source>
</reference>